<gene>
    <name evidence="1" type="ORF">RCOM_0556870</name>
</gene>
<dbReference type="Proteomes" id="UP000008311">
    <property type="component" value="Unassembled WGS sequence"/>
</dbReference>
<proteinExistence type="predicted"/>
<dbReference type="InParanoid" id="B9S3Y2"/>
<protein>
    <submittedName>
        <fullName evidence="1">Uncharacterized protein</fullName>
    </submittedName>
</protein>
<reference evidence="2" key="1">
    <citation type="journal article" date="2010" name="Nat. Biotechnol.">
        <title>Draft genome sequence of the oilseed species Ricinus communis.</title>
        <authorList>
            <person name="Chan A.P."/>
            <person name="Crabtree J."/>
            <person name="Zhao Q."/>
            <person name="Lorenzi H."/>
            <person name="Orvis J."/>
            <person name="Puiu D."/>
            <person name="Melake-Berhan A."/>
            <person name="Jones K.M."/>
            <person name="Redman J."/>
            <person name="Chen G."/>
            <person name="Cahoon E.B."/>
            <person name="Gedil M."/>
            <person name="Stanke M."/>
            <person name="Haas B.J."/>
            <person name="Wortman J.R."/>
            <person name="Fraser-Liggett C.M."/>
            <person name="Ravel J."/>
            <person name="Rabinowicz P.D."/>
        </authorList>
    </citation>
    <scope>NUCLEOTIDE SEQUENCE [LARGE SCALE GENOMIC DNA]</scope>
    <source>
        <strain evidence="2">cv. Hale</strain>
    </source>
</reference>
<evidence type="ECO:0000313" key="2">
    <source>
        <dbReference type="Proteomes" id="UP000008311"/>
    </source>
</evidence>
<name>B9S3Y2_RICCO</name>
<dbReference type="EMBL" id="EQ973863">
    <property type="protein sequence ID" value="EEF41663.1"/>
    <property type="molecule type" value="Genomic_DNA"/>
</dbReference>
<evidence type="ECO:0000313" key="1">
    <source>
        <dbReference type="EMBL" id="EEF41663.1"/>
    </source>
</evidence>
<organism evidence="1 2">
    <name type="scientific">Ricinus communis</name>
    <name type="common">Castor bean</name>
    <dbReference type="NCBI Taxonomy" id="3988"/>
    <lineage>
        <taxon>Eukaryota</taxon>
        <taxon>Viridiplantae</taxon>
        <taxon>Streptophyta</taxon>
        <taxon>Embryophyta</taxon>
        <taxon>Tracheophyta</taxon>
        <taxon>Spermatophyta</taxon>
        <taxon>Magnoliopsida</taxon>
        <taxon>eudicotyledons</taxon>
        <taxon>Gunneridae</taxon>
        <taxon>Pentapetalae</taxon>
        <taxon>rosids</taxon>
        <taxon>fabids</taxon>
        <taxon>Malpighiales</taxon>
        <taxon>Euphorbiaceae</taxon>
        <taxon>Acalyphoideae</taxon>
        <taxon>Acalypheae</taxon>
        <taxon>Ricinus</taxon>
    </lineage>
</organism>
<keyword evidence="2" id="KW-1185">Reference proteome</keyword>
<accession>B9S3Y2</accession>
<dbReference type="AlphaFoldDB" id="B9S3Y2"/>
<sequence>MEDSTSQASVATSGHKRTMVSSLKSCYLSFMELGTSIYALTCYSICSGQKEPKDLRGSMH</sequence>